<dbReference type="GO" id="GO:0046872">
    <property type="term" value="F:metal ion binding"/>
    <property type="evidence" value="ECO:0007669"/>
    <property type="project" value="UniProtKB-KW"/>
</dbReference>
<evidence type="ECO:0000259" key="8">
    <source>
        <dbReference type="Pfam" id="PF01435"/>
    </source>
</evidence>
<dbReference type="Gene3D" id="3.30.2010.10">
    <property type="entry name" value="Metalloproteases ('zincins'), catalytic domain"/>
    <property type="match status" value="1"/>
</dbReference>
<dbReference type="CDD" id="cd07326">
    <property type="entry name" value="M56_BlaR1_MecR1_like"/>
    <property type="match status" value="1"/>
</dbReference>
<keyword evidence="7" id="KW-0472">Membrane</keyword>
<keyword evidence="3 6" id="KW-0378">Hydrolase</keyword>
<protein>
    <submittedName>
        <fullName evidence="9">M56 family metallopeptidase</fullName>
    </submittedName>
</protein>
<feature type="transmembrane region" description="Helical" evidence="7">
    <location>
        <begin position="41"/>
        <end position="66"/>
    </location>
</feature>
<comment type="similarity">
    <text evidence="6">Belongs to the peptidase M48 family.</text>
</comment>
<dbReference type="Proteomes" id="UP000818266">
    <property type="component" value="Unassembled WGS sequence"/>
</dbReference>
<dbReference type="GO" id="GO:0006508">
    <property type="term" value="P:proteolysis"/>
    <property type="evidence" value="ECO:0007669"/>
    <property type="project" value="UniProtKB-KW"/>
</dbReference>
<evidence type="ECO:0000313" key="9">
    <source>
        <dbReference type="EMBL" id="NHF63254.1"/>
    </source>
</evidence>
<reference evidence="9 10" key="1">
    <citation type="submission" date="2019-06" db="EMBL/GenBank/DDBJ databases">
        <authorList>
            <person name="De-Chao Zhang Q."/>
        </authorList>
    </citation>
    <scope>NUCLEOTIDE SEQUENCE [LARGE SCALE GENOMIC DNA]</scope>
    <source>
        <strain evidence="9 10">KN1116</strain>
    </source>
</reference>
<name>A0A9E5JME3_9MICO</name>
<evidence type="ECO:0000313" key="10">
    <source>
        <dbReference type="Proteomes" id="UP000818266"/>
    </source>
</evidence>
<dbReference type="InterPro" id="IPR001915">
    <property type="entry name" value="Peptidase_M48"/>
</dbReference>
<dbReference type="RefSeq" id="WP_152583652.1">
    <property type="nucleotide sequence ID" value="NZ_JAVJPO010000020.1"/>
</dbReference>
<keyword evidence="7" id="KW-0812">Transmembrane</keyword>
<sequence length="273" mass="29112">MTLALVGALTSAAFTLLVVSPRVLRQARWQVRRPALALALWHVALVLGMMLMGGAMVLSVGAAVSVSTRSAEPWGEQVAISLLGWITAIAFSGLVTVISVALERVLGAQRHNRSTLLSLPHHAEQVGGTLVLECETDEPIACAIPVSGGIVVISTGLKALLNPAQVGAVIAHESAHLRWGHLLATRLADLHLACLPRAEVARQLHRTTRLSIELIADDDAARHAGAVNLSNALIRLGVYQNDDTLTLRAERIAARYGNRGRRTLAVRCASMTR</sequence>
<dbReference type="AlphaFoldDB" id="A0A9E5JME3"/>
<dbReference type="GO" id="GO:0004222">
    <property type="term" value="F:metalloendopeptidase activity"/>
    <property type="evidence" value="ECO:0007669"/>
    <property type="project" value="InterPro"/>
</dbReference>
<evidence type="ECO:0000256" key="3">
    <source>
        <dbReference type="ARBA" id="ARBA00022801"/>
    </source>
</evidence>
<keyword evidence="7" id="KW-1133">Transmembrane helix</keyword>
<dbReference type="OrthoDB" id="9785340at2"/>
<evidence type="ECO:0000256" key="4">
    <source>
        <dbReference type="ARBA" id="ARBA00022833"/>
    </source>
</evidence>
<keyword evidence="1 6" id="KW-0645">Protease</keyword>
<feature type="domain" description="Peptidase M48" evidence="8">
    <location>
        <begin position="144"/>
        <end position="193"/>
    </location>
</feature>
<keyword evidence="4 6" id="KW-0862">Zinc</keyword>
<keyword evidence="10" id="KW-1185">Reference proteome</keyword>
<keyword evidence="2" id="KW-0479">Metal-binding</keyword>
<proteinExistence type="inferred from homology"/>
<evidence type="ECO:0000256" key="1">
    <source>
        <dbReference type="ARBA" id="ARBA00022670"/>
    </source>
</evidence>
<evidence type="ECO:0000256" key="7">
    <source>
        <dbReference type="SAM" id="Phobius"/>
    </source>
</evidence>
<dbReference type="Pfam" id="PF01435">
    <property type="entry name" value="Peptidase_M48"/>
    <property type="match status" value="1"/>
</dbReference>
<evidence type="ECO:0000256" key="6">
    <source>
        <dbReference type="RuleBase" id="RU003983"/>
    </source>
</evidence>
<comment type="caution">
    <text evidence="9">The sequence shown here is derived from an EMBL/GenBank/DDBJ whole genome shotgun (WGS) entry which is preliminary data.</text>
</comment>
<gene>
    <name evidence="9" type="ORF">FK219_008380</name>
</gene>
<evidence type="ECO:0000256" key="2">
    <source>
        <dbReference type="ARBA" id="ARBA00022723"/>
    </source>
</evidence>
<evidence type="ECO:0000256" key="5">
    <source>
        <dbReference type="ARBA" id="ARBA00023049"/>
    </source>
</evidence>
<accession>A0A9E5JME3</accession>
<organism evidence="9 10">
    <name type="scientific">Microcella pacifica</name>
    <dbReference type="NCBI Taxonomy" id="2591847"/>
    <lineage>
        <taxon>Bacteria</taxon>
        <taxon>Bacillati</taxon>
        <taxon>Actinomycetota</taxon>
        <taxon>Actinomycetes</taxon>
        <taxon>Micrococcales</taxon>
        <taxon>Microbacteriaceae</taxon>
        <taxon>Microcella</taxon>
    </lineage>
</organism>
<keyword evidence="5 6" id="KW-0482">Metalloprotease</keyword>
<comment type="cofactor">
    <cofactor evidence="6">
        <name>Zn(2+)</name>
        <dbReference type="ChEBI" id="CHEBI:29105"/>
    </cofactor>
    <text evidence="6">Binds 1 zinc ion per subunit.</text>
</comment>
<feature type="transmembrane region" description="Helical" evidence="7">
    <location>
        <begin position="78"/>
        <end position="102"/>
    </location>
</feature>
<reference evidence="9 10" key="2">
    <citation type="submission" date="2020-03" db="EMBL/GenBank/DDBJ databases">
        <title>Chryseoglobus sp. isolated from a deep-sea seamount.</title>
        <authorList>
            <person name="Zhang D.-C."/>
        </authorList>
    </citation>
    <scope>NUCLEOTIDE SEQUENCE [LARGE SCALE GENOMIC DNA]</scope>
    <source>
        <strain evidence="9 10">KN1116</strain>
    </source>
</reference>
<dbReference type="EMBL" id="VIKT02000012">
    <property type="protein sequence ID" value="NHF63254.1"/>
    <property type="molecule type" value="Genomic_DNA"/>
</dbReference>